<reference evidence="8 9" key="1">
    <citation type="journal article" date="2018" name="Sci. Rep.">
        <title>Comparative analysis of the Pocillopora damicornis genome highlights role of immune system in coral evolution.</title>
        <authorList>
            <person name="Cunning R."/>
            <person name="Bay R.A."/>
            <person name="Gillette P."/>
            <person name="Baker A.C."/>
            <person name="Traylor-Knowles N."/>
        </authorList>
    </citation>
    <scope>NUCLEOTIDE SEQUENCE [LARGE SCALE GENOMIC DNA]</scope>
    <source>
        <strain evidence="8">RSMAS</strain>
        <tissue evidence="8">Whole animal</tissue>
    </source>
</reference>
<evidence type="ECO:0000256" key="4">
    <source>
        <dbReference type="ARBA" id="ARBA00023157"/>
    </source>
</evidence>
<accession>A0A3M6UVZ7</accession>
<dbReference type="FunFam" id="2.10.25.10:FF:000038">
    <property type="entry name" value="Fibrillin 2"/>
    <property type="match status" value="1"/>
</dbReference>
<organism evidence="8 9">
    <name type="scientific">Pocillopora damicornis</name>
    <name type="common">Cauliflower coral</name>
    <name type="synonym">Millepora damicornis</name>
    <dbReference type="NCBI Taxonomy" id="46731"/>
    <lineage>
        <taxon>Eukaryota</taxon>
        <taxon>Metazoa</taxon>
        <taxon>Cnidaria</taxon>
        <taxon>Anthozoa</taxon>
        <taxon>Hexacorallia</taxon>
        <taxon>Scleractinia</taxon>
        <taxon>Astrocoeniina</taxon>
        <taxon>Pocilloporidae</taxon>
        <taxon>Pocillopora</taxon>
    </lineage>
</organism>
<dbReference type="CDD" id="cd00054">
    <property type="entry name" value="EGF_CA"/>
    <property type="match status" value="1"/>
</dbReference>
<evidence type="ECO:0000256" key="1">
    <source>
        <dbReference type="ARBA" id="ARBA00022536"/>
    </source>
</evidence>
<evidence type="ECO:0000259" key="7">
    <source>
        <dbReference type="PROSITE" id="PS50026"/>
    </source>
</evidence>
<keyword evidence="9" id="KW-1185">Reference proteome</keyword>
<dbReference type="InterPro" id="IPR000152">
    <property type="entry name" value="EGF-type_Asp/Asn_hydroxyl_site"/>
</dbReference>
<evidence type="ECO:0000313" key="9">
    <source>
        <dbReference type="Proteomes" id="UP000275408"/>
    </source>
</evidence>
<proteinExistence type="predicted"/>
<dbReference type="Gene3D" id="2.10.25.10">
    <property type="entry name" value="Laminin"/>
    <property type="match status" value="1"/>
</dbReference>
<dbReference type="PROSITE" id="PS00010">
    <property type="entry name" value="ASX_HYDROXYL"/>
    <property type="match status" value="1"/>
</dbReference>
<keyword evidence="3" id="KW-0677">Repeat</keyword>
<dbReference type="SMART" id="SM00179">
    <property type="entry name" value="EGF_CA"/>
    <property type="match status" value="1"/>
</dbReference>
<dbReference type="InterPro" id="IPR001881">
    <property type="entry name" value="EGF-like_Ca-bd_dom"/>
</dbReference>
<keyword evidence="4" id="KW-1015">Disulfide bond</keyword>
<dbReference type="InterPro" id="IPR024731">
    <property type="entry name" value="NELL2-like_EGF"/>
</dbReference>
<keyword evidence="2" id="KW-0732">Signal</keyword>
<dbReference type="EMBL" id="RCHS01000585">
    <property type="protein sequence ID" value="RMX57866.1"/>
    <property type="molecule type" value="Genomic_DNA"/>
</dbReference>
<protein>
    <recommendedName>
        <fullName evidence="7">EGF-like domain-containing protein</fullName>
    </recommendedName>
</protein>
<dbReference type="InterPro" id="IPR000742">
    <property type="entry name" value="EGF"/>
</dbReference>
<dbReference type="SUPFAM" id="SSF57196">
    <property type="entry name" value="EGF/Laminin"/>
    <property type="match status" value="1"/>
</dbReference>
<evidence type="ECO:0000313" key="8">
    <source>
        <dbReference type="EMBL" id="RMX57866.1"/>
    </source>
</evidence>
<feature type="region of interest" description="Disordered" evidence="6">
    <location>
        <begin position="154"/>
        <end position="254"/>
    </location>
</feature>
<dbReference type="InterPro" id="IPR018097">
    <property type="entry name" value="EGF_Ca-bd_CS"/>
</dbReference>
<sequence>MFSKKVCRWYFNTTILGAIPELSADSCKEIKASEDSDECNASVSVCDVNADCKNTLGSYRCSCRAGFSGNGRSCKADVLLLAAGGGGGASSGYNGVDGQAESNGTSSVGQVSSQVRNGGTGGQPGECNSEGASYHGGVGAGWFGQGCTRLSFSDGERGGSRAEGWIGGQAGGMNSGNNGGPPPGAVGGFGGGGGGSEDNGASGGGGGYSGGGSGTHAKQAGGGGGSYCNGQDCSSLTGGNSNDDGLVQITELLG</sequence>
<evidence type="ECO:0000256" key="3">
    <source>
        <dbReference type="ARBA" id="ARBA00022737"/>
    </source>
</evidence>
<evidence type="ECO:0000256" key="6">
    <source>
        <dbReference type="SAM" id="MobiDB-lite"/>
    </source>
</evidence>
<comment type="caution">
    <text evidence="8">The sequence shown here is derived from an EMBL/GenBank/DDBJ whole genome shotgun (WGS) entry which is preliminary data.</text>
</comment>
<feature type="compositionally biased region" description="Low complexity" evidence="6">
    <location>
        <begin position="102"/>
        <end position="117"/>
    </location>
</feature>
<dbReference type="PROSITE" id="PS50026">
    <property type="entry name" value="EGF_3"/>
    <property type="match status" value="1"/>
</dbReference>
<evidence type="ECO:0000256" key="5">
    <source>
        <dbReference type="PROSITE-ProRule" id="PRU00076"/>
    </source>
</evidence>
<feature type="compositionally biased region" description="Polar residues" evidence="6">
    <location>
        <begin position="228"/>
        <end position="243"/>
    </location>
</feature>
<comment type="caution">
    <text evidence="5">Lacks conserved residue(s) required for the propagation of feature annotation.</text>
</comment>
<dbReference type="PROSITE" id="PS01187">
    <property type="entry name" value="EGF_CA"/>
    <property type="match status" value="1"/>
</dbReference>
<feature type="compositionally biased region" description="Gly residues" evidence="6">
    <location>
        <begin position="165"/>
        <end position="227"/>
    </location>
</feature>
<dbReference type="PROSITE" id="PS01186">
    <property type="entry name" value="EGF_2"/>
    <property type="match status" value="1"/>
</dbReference>
<feature type="region of interest" description="Disordered" evidence="6">
    <location>
        <begin position="94"/>
        <end position="130"/>
    </location>
</feature>
<dbReference type="Pfam" id="PF12947">
    <property type="entry name" value="EGF_3"/>
    <property type="match status" value="1"/>
</dbReference>
<evidence type="ECO:0000256" key="2">
    <source>
        <dbReference type="ARBA" id="ARBA00022729"/>
    </source>
</evidence>
<dbReference type="Proteomes" id="UP000275408">
    <property type="component" value="Unassembled WGS sequence"/>
</dbReference>
<dbReference type="AlphaFoldDB" id="A0A3M6UVZ7"/>
<dbReference type="SMART" id="SM00181">
    <property type="entry name" value="EGF"/>
    <property type="match status" value="1"/>
</dbReference>
<dbReference type="OrthoDB" id="6155932at2759"/>
<keyword evidence="1 5" id="KW-0245">EGF-like domain</keyword>
<dbReference type="GO" id="GO:0005509">
    <property type="term" value="F:calcium ion binding"/>
    <property type="evidence" value="ECO:0007669"/>
    <property type="project" value="InterPro"/>
</dbReference>
<gene>
    <name evidence="8" type="ORF">pdam_00021415</name>
</gene>
<feature type="domain" description="EGF-like" evidence="7">
    <location>
        <begin position="35"/>
        <end position="75"/>
    </location>
</feature>
<name>A0A3M6UVZ7_POCDA</name>